<dbReference type="RefSeq" id="WP_130565894.1">
    <property type="nucleotide sequence ID" value="NZ_SHLY01000001.1"/>
</dbReference>
<protein>
    <submittedName>
        <fullName evidence="2">DUF1329 domain-containing protein</fullName>
    </submittedName>
</protein>
<reference evidence="3" key="1">
    <citation type="submission" date="2019-02" db="EMBL/GenBank/DDBJ databases">
        <title>Draft genome sequence of Muricauda sp. 176CP4-71.</title>
        <authorList>
            <person name="Park J.-S."/>
        </authorList>
    </citation>
    <scope>NUCLEOTIDE SEQUENCE [LARGE SCALE GENOMIC DNA]</scope>
    <source>
        <strain evidence="3">176GS2-150</strain>
    </source>
</reference>
<gene>
    <name evidence="2" type="ORF">EXY25_04770</name>
</gene>
<feature type="chain" id="PRO_5045227623" evidence="1">
    <location>
        <begin position="26"/>
        <end position="461"/>
    </location>
</feature>
<proteinExistence type="predicted"/>
<name>A0ABY1WUX7_9GAMM</name>
<evidence type="ECO:0000256" key="1">
    <source>
        <dbReference type="SAM" id="SignalP"/>
    </source>
</evidence>
<evidence type="ECO:0000313" key="2">
    <source>
        <dbReference type="EMBL" id="TAA48537.1"/>
    </source>
</evidence>
<dbReference type="Proteomes" id="UP000292544">
    <property type="component" value="Unassembled WGS sequence"/>
</dbReference>
<organism evidence="2 3">
    <name type="scientific">Corallincola spongiicola</name>
    <dbReference type="NCBI Taxonomy" id="2520508"/>
    <lineage>
        <taxon>Bacteria</taxon>
        <taxon>Pseudomonadati</taxon>
        <taxon>Pseudomonadota</taxon>
        <taxon>Gammaproteobacteria</taxon>
        <taxon>Alteromonadales</taxon>
        <taxon>Psychromonadaceae</taxon>
        <taxon>Corallincola</taxon>
    </lineage>
</organism>
<comment type="caution">
    <text evidence="2">The sequence shown here is derived from an EMBL/GenBank/DDBJ whole genome shotgun (WGS) entry which is preliminary data.</text>
</comment>
<sequence>MNTHINFSCSICTVLCLIISPAALATTAAQTLDSKETGKALKLTPIGAQQSGNADGSIPAWSGGILTVPKNYKTGDFHPDPFAEDVPIYTVTEENFDQYGHLLSDGQKAMFDTYPATFAMMVYPTRRSASYPENIYQWSKQNDANAELLPDGNGIQGAAIGVPFPTPENGLEAIWNHIVRFRGENVKRSGTMAIPTESGQYTMIQTQEQVKFIYAQNDASPEQLTDQNILFKFKQDVIQPARLAGSSLLVHETLDQTYEPRQSWSYEPGKRRVKREPSVAYDTPGRMSDGLRTSDDFDMYNGAPNKFQWTLKGKKEMLIPYNSYKLHSDKLSDEDILFIGHINPELVRYEKHRVWVVEATLKPEYYHTYSKRVYYLDEDSWQIVVADLYDDSETLFRVAMAHSINYYEVPTVWTTLDVFHDLNARRYVAVGLDNQEQVCDFSVTLDDRTFVPNALRIEGRR</sequence>
<dbReference type="Gene3D" id="2.50.20.10">
    <property type="entry name" value="Lipoprotein localisation LolA/LolB/LppX"/>
    <property type="match status" value="1"/>
</dbReference>
<keyword evidence="3" id="KW-1185">Reference proteome</keyword>
<dbReference type="EMBL" id="SHLY01000001">
    <property type="protein sequence ID" value="TAA48537.1"/>
    <property type="molecule type" value="Genomic_DNA"/>
</dbReference>
<feature type="signal peptide" evidence="1">
    <location>
        <begin position="1"/>
        <end position="25"/>
    </location>
</feature>
<dbReference type="InterPro" id="IPR010752">
    <property type="entry name" value="DUF1329"/>
</dbReference>
<dbReference type="Pfam" id="PF07044">
    <property type="entry name" value="DUF1329"/>
    <property type="match status" value="1"/>
</dbReference>
<dbReference type="CDD" id="cd16329">
    <property type="entry name" value="LolA_like"/>
    <property type="match status" value="1"/>
</dbReference>
<evidence type="ECO:0000313" key="3">
    <source>
        <dbReference type="Proteomes" id="UP000292544"/>
    </source>
</evidence>
<accession>A0ABY1WUX7</accession>
<keyword evidence="1" id="KW-0732">Signal</keyword>